<dbReference type="SMART" id="SM00086">
    <property type="entry name" value="PAC"/>
    <property type="match status" value="3"/>
</dbReference>
<evidence type="ECO:0000313" key="4">
    <source>
        <dbReference type="EMBL" id="KAB7741311.1"/>
    </source>
</evidence>
<feature type="domain" description="PAS" evidence="2">
    <location>
        <begin position="24"/>
        <end position="78"/>
    </location>
</feature>
<feature type="domain" description="PAC" evidence="3">
    <location>
        <begin position="231"/>
        <end position="281"/>
    </location>
</feature>
<dbReference type="CDD" id="cd00130">
    <property type="entry name" value="PAS"/>
    <property type="match status" value="2"/>
</dbReference>
<organism evidence="4 5">
    <name type="scientific">Parvibaculum sedimenti</name>
    <dbReference type="NCBI Taxonomy" id="2608632"/>
    <lineage>
        <taxon>Bacteria</taxon>
        <taxon>Pseudomonadati</taxon>
        <taxon>Pseudomonadota</taxon>
        <taxon>Alphaproteobacteria</taxon>
        <taxon>Hyphomicrobiales</taxon>
        <taxon>Parvibaculaceae</taxon>
        <taxon>Parvibaculum</taxon>
    </lineage>
</organism>
<evidence type="ECO:0000256" key="1">
    <source>
        <dbReference type="SAM" id="MobiDB-lite"/>
    </source>
</evidence>
<dbReference type="InterPro" id="IPR000700">
    <property type="entry name" value="PAS-assoc_C"/>
</dbReference>
<dbReference type="Pfam" id="PF08448">
    <property type="entry name" value="PAS_4"/>
    <property type="match status" value="1"/>
</dbReference>
<sequence length="405" mass="44859">MPGRDFFDGTTKMTSSSEIGDAKTGESFRAIVEGLPEAVVVSTPEGLITYFNPAAEKLFGFAASEVVGNNVTMLVPRNSRRHADPLKWLTRWAAEPEHTQSRFLDLIGTTKAGHEMPVDVRVSETVLNGERRFLITVRDNTARREEQAAFKEAHLKASRILMIAEDGIVSADEDQKITFFNLKAEEIFRYRAEEVLGKPLDMLLPERYRAHHGDQVRGFGTGKIASQLMSQRGEVVGLRKNGEEFPLEATITKVSVGGHITYTAHLRDITERKAAQARLRESERRFRAVFDHAFEAIGLLSPDGTVLEINRAGRALTEGISSLEGLPLWELPWAGGEFATDDFARQRLKAAIAAAAKGETVRYTAEIKKGDEVHKIDLSLVPVKDESGKVIYIVPEGRDVTGQAF</sequence>
<gene>
    <name evidence="4" type="ORF">F2P47_06095</name>
</gene>
<dbReference type="InterPro" id="IPR013767">
    <property type="entry name" value="PAS_fold"/>
</dbReference>
<dbReference type="SUPFAM" id="SSF55785">
    <property type="entry name" value="PYP-like sensor domain (PAS domain)"/>
    <property type="match status" value="3"/>
</dbReference>
<dbReference type="Pfam" id="PF00989">
    <property type="entry name" value="PAS"/>
    <property type="match status" value="1"/>
</dbReference>
<proteinExistence type="predicted"/>
<keyword evidence="5" id="KW-1185">Reference proteome</keyword>
<dbReference type="PANTHER" id="PTHR44757:SF2">
    <property type="entry name" value="BIOFILM ARCHITECTURE MAINTENANCE PROTEIN MBAA"/>
    <property type="match status" value="1"/>
</dbReference>
<dbReference type="InterPro" id="IPR000014">
    <property type="entry name" value="PAS"/>
</dbReference>
<dbReference type="NCBIfam" id="TIGR00229">
    <property type="entry name" value="sensory_box"/>
    <property type="match status" value="3"/>
</dbReference>
<reference evidence="4 5" key="1">
    <citation type="submission" date="2019-09" db="EMBL/GenBank/DDBJ databases">
        <title>Parvibaculum sedimenti sp. nov., isolated from sediment.</title>
        <authorList>
            <person name="Wang Y."/>
        </authorList>
    </citation>
    <scope>NUCLEOTIDE SEQUENCE [LARGE SCALE GENOMIC DNA]</scope>
    <source>
        <strain evidence="4 5">HXT-9</strain>
    </source>
</reference>
<evidence type="ECO:0000259" key="3">
    <source>
        <dbReference type="PROSITE" id="PS50113"/>
    </source>
</evidence>
<feature type="domain" description="PAS" evidence="2">
    <location>
        <begin position="153"/>
        <end position="206"/>
    </location>
</feature>
<dbReference type="PANTHER" id="PTHR44757">
    <property type="entry name" value="DIGUANYLATE CYCLASE DGCP"/>
    <property type="match status" value="1"/>
</dbReference>
<evidence type="ECO:0000313" key="5">
    <source>
        <dbReference type="Proteomes" id="UP000468901"/>
    </source>
</evidence>
<dbReference type="Gene3D" id="3.30.450.20">
    <property type="entry name" value="PAS domain"/>
    <property type="match status" value="3"/>
</dbReference>
<dbReference type="InterPro" id="IPR001610">
    <property type="entry name" value="PAC"/>
</dbReference>
<evidence type="ECO:0000259" key="2">
    <source>
        <dbReference type="PROSITE" id="PS50112"/>
    </source>
</evidence>
<dbReference type="SMART" id="SM00091">
    <property type="entry name" value="PAS"/>
    <property type="match status" value="3"/>
</dbReference>
<dbReference type="GO" id="GO:0006355">
    <property type="term" value="P:regulation of DNA-templated transcription"/>
    <property type="evidence" value="ECO:0007669"/>
    <property type="project" value="InterPro"/>
</dbReference>
<protein>
    <submittedName>
        <fullName evidence="4">PAS domain S-box protein</fullName>
    </submittedName>
</protein>
<dbReference type="InterPro" id="IPR052155">
    <property type="entry name" value="Biofilm_reg_signaling"/>
</dbReference>
<name>A0A6N6VJR8_9HYPH</name>
<dbReference type="InterPro" id="IPR013656">
    <property type="entry name" value="PAS_4"/>
</dbReference>
<dbReference type="Pfam" id="PF13426">
    <property type="entry name" value="PAS_9"/>
    <property type="match status" value="1"/>
</dbReference>
<comment type="caution">
    <text evidence="4">The sequence shown here is derived from an EMBL/GenBank/DDBJ whole genome shotgun (WGS) entry which is preliminary data.</text>
</comment>
<dbReference type="PROSITE" id="PS50112">
    <property type="entry name" value="PAS"/>
    <property type="match status" value="2"/>
</dbReference>
<dbReference type="InterPro" id="IPR035965">
    <property type="entry name" value="PAS-like_dom_sf"/>
</dbReference>
<feature type="region of interest" description="Disordered" evidence="1">
    <location>
        <begin position="1"/>
        <end position="21"/>
    </location>
</feature>
<dbReference type="PROSITE" id="PS50113">
    <property type="entry name" value="PAC"/>
    <property type="match status" value="1"/>
</dbReference>
<accession>A0A6N6VJR8</accession>
<dbReference type="Proteomes" id="UP000468901">
    <property type="component" value="Unassembled WGS sequence"/>
</dbReference>
<dbReference type="EMBL" id="WESC01000004">
    <property type="protein sequence ID" value="KAB7741311.1"/>
    <property type="molecule type" value="Genomic_DNA"/>
</dbReference>
<dbReference type="AlphaFoldDB" id="A0A6N6VJR8"/>